<proteinExistence type="predicted"/>
<accession>A0ACC0BYI0</accession>
<comment type="caution">
    <text evidence="1">The sequence shown here is derived from an EMBL/GenBank/DDBJ whole genome shotgun (WGS) entry which is preliminary data.</text>
</comment>
<protein>
    <submittedName>
        <fullName evidence="1">Uncharacterized protein</fullName>
    </submittedName>
</protein>
<reference evidence="2" key="1">
    <citation type="journal article" date="2023" name="Nat. Plants">
        <title>Single-cell RNA sequencing provides a high-resolution roadmap for understanding the multicellular compartmentation of specialized metabolism.</title>
        <authorList>
            <person name="Sun S."/>
            <person name="Shen X."/>
            <person name="Li Y."/>
            <person name="Li Y."/>
            <person name="Wang S."/>
            <person name="Li R."/>
            <person name="Zhang H."/>
            <person name="Shen G."/>
            <person name="Guo B."/>
            <person name="Wei J."/>
            <person name="Xu J."/>
            <person name="St-Pierre B."/>
            <person name="Chen S."/>
            <person name="Sun C."/>
        </authorList>
    </citation>
    <scope>NUCLEOTIDE SEQUENCE [LARGE SCALE GENOMIC DNA]</scope>
</reference>
<evidence type="ECO:0000313" key="2">
    <source>
        <dbReference type="Proteomes" id="UP001060085"/>
    </source>
</evidence>
<dbReference type="EMBL" id="CM044702">
    <property type="protein sequence ID" value="KAI5677652.1"/>
    <property type="molecule type" value="Genomic_DNA"/>
</dbReference>
<dbReference type="Proteomes" id="UP001060085">
    <property type="component" value="Linkage Group LG02"/>
</dbReference>
<evidence type="ECO:0000313" key="1">
    <source>
        <dbReference type="EMBL" id="KAI5677652.1"/>
    </source>
</evidence>
<sequence>MAFQGNLLGSLSESRHISAASTPKFKETCNATIGLHGQVLDYQTTTLPYHWLKQATDSWDTYQVCPGTNLSFKPLLGLHKVAIPPYSMMRCPRRPIGPRPTQSTPLFKWIHSPESITSTPSEEVLVRGLATYSVIL</sequence>
<keyword evidence="2" id="KW-1185">Reference proteome</keyword>
<name>A0ACC0BYI0_CATRO</name>
<organism evidence="1 2">
    <name type="scientific">Catharanthus roseus</name>
    <name type="common">Madagascar periwinkle</name>
    <name type="synonym">Vinca rosea</name>
    <dbReference type="NCBI Taxonomy" id="4058"/>
    <lineage>
        <taxon>Eukaryota</taxon>
        <taxon>Viridiplantae</taxon>
        <taxon>Streptophyta</taxon>
        <taxon>Embryophyta</taxon>
        <taxon>Tracheophyta</taxon>
        <taxon>Spermatophyta</taxon>
        <taxon>Magnoliopsida</taxon>
        <taxon>eudicotyledons</taxon>
        <taxon>Gunneridae</taxon>
        <taxon>Pentapetalae</taxon>
        <taxon>asterids</taxon>
        <taxon>lamiids</taxon>
        <taxon>Gentianales</taxon>
        <taxon>Apocynaceae</taxon>
        <taxon>Rauvolfioideae</taxon>
        <taxon>Vinceae</taxon>
        <taxon>Catharanthinae</taxon>
        <taxon>Catharanthus</taxon>
    </lineage>
</organism>
<gene>
    <name evidence="1" type="ORF">M9H77_08602</name>
</gene>